<evidence type="ECO:0000313" key="1">
    <source>
        <dbReference type="EMBL" id="GAG89933.1"/>
    </source>
</evidence>
<reference evidence="1" key="1">
    <citation type="journal article" date="2014" name="Front. Microbiol.">
        <title>High frequency of phylogenetically diverse reductive dehalogenase-homologous genes in deep subseafloor sedimentary metagenomes.</title>
        <authorList>
            <person name="Kawai M."/>
            <person name="Futagami T."/>
            <person name="Toyoda A."/>
            <person name="Takaki Y."/>
            <person name="Nishi S."/>
            <person name="Hori S."/>
            <person name="Arai W."/>
            <person name="Tsubouchi T."/>
            <person name="Morono Y."/>
            <person name="Uchiyama I."/>
            <person name="Ito T."/>
            <person name="Fujiyama A."/>
            <person name="Inagaki F."/>
            <person name="Takami H."/>
        </authorList>
    </citation>
    <scope>NUCLEOTIDE SEQUENCE</scope>
    <source>
        <strain evidence="1">Expedition CK06-06</strain>
    </source>
</reference>
<gene>
    <name evidence="1" type="ORF">S01H4_23140</name>
</gene>
<organism evidence="1">
    <name type="scientific">marine sediment metagenome</name>
    <dbReference type="NCBI Taxonomy" id="412755"/>
    <lineage>
        <taxon>unclassified sequences</taxon>
        <taxon>metagenomes</taxon>
        <taxon>ecological metagenomes</taxon>
    </lineage>
</organism>
<proteinExistence type="predicted"/>
<sequence length="79" mass="8994">MARLWGDGKVNGLLELWVVYKHPLDYPDKFVARKWILDKPSSETVIGGTINEARIAIPKGLTRFLPDAEDDKSIVETWL</sequence>
<comment type="caution">
    <text evidence="1">The sequence shown here is derived from an EMBL/GenBank/DDBJ whole genome shotgun (WGS) entry which is preliminary data.</text>
</comment>
<protein>
    <submittedName>
        <fullName evidence="1">Uncharacterized protein</fullName>
    </submittedName>
</protein>
<dbReference type="AlphaFoldDB" id="X1C0E7"/>
<name>X1C0E7_9ZZZZ</name>
<dbReference type="EMBL" id="BART01010702">
    <property type="protein sequence ID" value="GAG89933.1"/>
    <property type="molecule type" value="Genomic_DNA"/>
</dbReference>
<accession>X1C0E7</accession>